<dbReference type="InterPro" id="IPR045494">
    <property type="entry name" value="DUF6436"/>
</dbReference>
<evidence type="ECO:0000313" key="2">
    <source>
        <dbReference type="EMBL" id="AMJ72883.1"/>
    </source>
</evidence>
<protein>
    <submittedName>
        <fullName evidence="3">DUF6436 domain-containing protein</fullName>
    </submittedName>
    <submittedName>
        <fullName evidence="2">Thioredoxin</fullName>
    </submittedName>
</protein>
<evidence type="ECO:0000259" key="1">
    <source>
        <dbReference type="Pfam" id="PF20029"/>
    </source>
</evidence>
<dbReference type="GeneID" id="83256472"/>
<name>A0AAW7Z3H8_9ALTE</name>
<dbReference type="Pfam" id="PF20029">
    <property type="entry name" value="DUF6436"/>
    <property type="match status" value="1"/>
</dbReference>
<dbReference type="Proteomes" id="UP001170717">
    <property type="component" value="Unassembled WGS sequence"/>
</dbReference>
<keyword evidence="4" id="KW-1185">Reference proteome</keyword>
<dbReference type="AlphaFoldDB" id="A0AAW7Z3H8"/>
<feature type="domain" description="DUF6436" evidence="1">
    <location>
        <begin position="61"/>
        <end position="174"/>
    </location>
</feature>
<dbReference type="KEGG" id="asq:AVL57_02170"/>
<dbReference type="EMBL" id="CP013926">
    <property type="protein sequence ID" value="AMJ72883.1"/>
    <property type="molecule type" value="Genomic_DNA"/>
</dbReference>
<proteinExistence type="predicted"/>
<evidence type="ECO:0000313" key="5">
    <source>
        <dbReference type="Proteomes" id="UP001170717"/>
    </source>
</evidence>
<dbReference type="Proteomes" id="UP000056750">
    <property type="component" value="Chromosome"/>
</dbReference>
<dbReference type="EMBL" id="JAUOQI010000005">
    <property type="protein sequence ID" value="MDO6577511.1"/>
    <property type="molecule type" value="Genomic_DNA"/>
</dbReference>
<sequence>MSKKGSWTLLLVWAISLLSAVLFYSQRQISEFDPKSTLLHQSTSVTFDASLITLLKDYDVPAGSIVHVGTQEKCYCDNLTDSHQTQLFNKLSQLGYSGLRLDIENVPELAAILPSVPALIVVDTLYNLRYLGPYATGYGCFTGKNLVDEISGYASNPSYISAVVKTEADGCFCSPHR</sequence>
<gene>
    <name evidence="2" type="ORF">AVL57_02170</name>
    <name evidence="3" type="ORF">Q4527_08905</name>
</gene>
<organism evidence="3 5">
    <name type="scientific">Alteromonas stellipolaris</name>
    <dbReference type="NCBI Taxonomy" id="233316"/>
    <lineage>
        <taxon>Bacteria</taxon>
        <taxon>Pseudomonadati</taxon>
        <taxon>Pseudomonadota</taxon>
        <taxon>Gammaproteobacteria</taxon>
        <taxon>Alteromonadales</taxon>
        <taxon>Alteromonadaceae</taxon>
        <taxon>Alteromonas/Salinimonas group</taxon>
        <taxon>Alteromonas</taxon>
    </lineage>
</organism>
<evidence type="ECO:0000313" key="3">
    <source>
        <dbReference type="EMBL" id="MDO6577511.1"/>
    </source>
</evidence>
<reference evidence="3" key="2">
    <citation type="submission" date="2023-07" db="EMBL/GenBank/DDBJ databases">
        <title>Genome content predicts the carbon catabolic preferences of heterotrophic bacteria.</title>
        <authorList>
            <person name="Gralka M."/>
        </authorList>
    </citation>
    <scope>NUCLEOTIDE SEQUENCE</scope>
    <source>
        <strain evidence="3">F2M12</strain>
    </source>
</reference>
<accession>A0AAW7Z3H8</accession>
<evidence type="ECO:0000313" key="4">
    <source>
        <dbReference type="Proteomes" id="UP000056750"/>
    </source>
</evidence>
<reference evidence="2 4" key="1">
    <citation type="submission" date="2015-12" db="EMBL/GenBank/DDBJ databases">
        <title>Intraspecies pangenome expansion in the marine bacterium Alteromonas.</title>
        <authorList>
            <person name="Lopez-Perez M."/>
            <person name="Rodriguez-Valera F."/>
        </authorList>
    </citation>
    <scope>NUCLEOTIDE SEQUENCE [LARGE SCALE GENOMIC DNA]</scope>
    <source>
        <strain evidence="2 4">LMG 21861</strain>
    </source>
</reference>
<dbReference type="RefSeq" id="WP_057794736.1">
    <property type="nucleotide sequence ID" value="NZ_CAXIBE010000043.1"/>
</dbReference>